<feature type="compositionally biased region" description="Polar residues" evidence="1">
    <location>
        <begin position="21"/>
        <end position="32"/>
    </location>
</feature>
<reference evidence="2 3" key="2">
    <citation type="submission" date="2018-11" db="EMBL/GenBank/DDBJ databases">
        <authorList>
            <consortium name="Pathogen Informatics"/>
        </authorList>
    </citation>
    <scope>NUCLEOTIDE SEQUENCE [LARGE SCALE GENOMIC DNA]</scope>
    <source>
        <strain evidence="2">Dakar</strain>
        <strain evidence="3">Dakar, Senegal</strain>
    </source>
</reference>
<evidence type="ECO:0000313" key="2">
    <source>
        <dbReference type="EMBL" id="VDO72899.1"/>
    </source>
</evidence>
<dbReference type="Proteomes" id="UP000279833">
    <property type="component" value="Unassembled WGS sequence"/>
</dbReference>
<gene>
    <name evidence="2" type="ORF">SCUD_LOCUS2207</name>
</gene>
<evidence type="ECO:0000313" key="3">
    <source>
        <dbReference type="Proteomes" id="UP000279833"/>
    </source>
</evidence>
<keyword evidence="3" id="KW-1185">Reference proteome</keyword>
<dbReference type="WBParaSite" id="SCUD_0000220601-mRNA-1">
    <property type="protein sequence ID" value="SCUD_0000220601-mRNA-1"/>
    <property type="gene ID" value="SCUD_0000220601"/>
</dbReference>
<organism evidence="4">
    <name type="scientific">Schistosoma curassoni</name>
    <dbReference type="NCBI Taxonomy" id="6186"/>
    <lineage>
        <taxon>Eukaryota</taxon>
        <taxon>Metazoa</taxon>
        <taxon>Spiralia</taxon>
        <taxon>Lophotrochozoa</taxon>
        <taxon>Platyhelminthes</taxon>
        <taxon>Trematoda</taxon>
        <taxon>Digenea</taxon>
        <taxon>Strigeidida</taxon>
        <taxon>Schistosomatoidea</taxon>
        <taxon>Schistosomatidae</taxon>
        <taxon>Schistosoma</taxon>
    </lineage>
</organism>
<evidence type="ECO:0000313" key="4">
    <source>
        <dbReference type="WBParaSite" id="SCUD_0000220601-mRNA-1"/>
    </source>
</evidence>
<name>A0A183JHN3_9TREM</name>
<protein>
    <submittedName>
        <fullName evidence="4">Phage protein</fullName>
    </submittedName>
</protein>
<dbReference type="AlphaFoldDB" id="A0A183JHN3"/>
<feature type="region of interest" description="Disordered" evidence="1">
    <location>
        <begin position="1"/>
        <end position="37"/>
    </location>
</feature>
<reference evidence="4" key="1">
    <citation type="submission" date="2016-06" db="UniProtKB">
        <authorList>
            <consortium name="WormBaseParasite"/>
        </authorList>
    </citation>
    <scope>IDENTIFICATION</scope>
</reference>
<accession>A0A183JHN3</accession>
<proteinExistence type="predicted"/>
<dbReference type="EMBL" id="UZAK01002050">
    <property type="protein sequence ID" value="VDO72899.1"/>
    <property type="molecule type" value="Genomic_DNA"/>
</dbReference>
<sequence>MKQLYDTTKKLAAKHRKPETGQGQRRQVNHSESGTKELMGEQFDKLLNKLAPMNPPDVEAAHTDLPKEVTPLTTEEIRMAIRKIKSDKTDGSENI</sequence>
<evidence type="ECO:0000256" key="1">
    <source>
        <dbReference type="SAM" id="MobiDB-lite"/>
    </source>
</evidence>